<proteinExistence type="predicted"/>
<dbReference type="Proteomes" id="UP000609879">
    <property type="component" value="Unassembled WGS sequence"/>
</dbReference>
<dbReference type="EMBL" id="BOMI01000145">
    <property type="protein sequence ID" value="GID78297.1"/>
    <property type="molecule type" value="Genomic_DNA"/>
</dbReference>
<evidence type="ECO:0008006" key="3">
    <source>
        <dbReference type="Google" id="ProtNLM"/>
    </source>
</evidence>
<comment type="caution">
    <text evidence="1">The sequence shown here is derived from an EMBL/GenBank/DDBJ whole genome shotgun (WGS) entry which is preliminary data.</text>
</comment>
<dbReference type="RefSeq" id="WP_203773101.1">
    <property type="nucleotide sequence ID" value="NZ_BAAABO010000028.1"/>
</dbReference>
<name>A0ABQ3YE85_9ACTN</name>
<reference evidence="1 2" key="1">
    <citation type="submission" date="2021-01" db="EMBL/GenBank/DDBJ databases">
        <title>Whole genome shotgun sequence of Actinoplanes deccanensis NBRC 13994.</title>
        <authorList>
            <person name="Komaki H."/>
            <person name="Tamura T."/>
        </authorList>
    </citation>
    <scope>NUCLEOTIDE SEQUENCE [LARGE SCALE GENOMIC DNA]</scope>
    <source>
        <strain evidence="1 2">NBRC 13994</strain>
    </source>
</reference>
<organism evidence="1 2">
    <name type="scientific">Paractinoplanes deccanensis</name>
    <dbReference type="NCBI Taxonomy" id="113561"/>
    <lineage>
        <taxon>Bacteria</taxon>
        <taxon>Bacillati</taxon>
        <taxon>Actinomycetota</taxon>
        <taxon>Actinomycetes</taxon>
        <taxon>Micromonosporales</taxon>
        <taxon>Micromonosporaceae</taxon>
        <taxon>Paractinoplanes</taxon>
    </lineage>
</organism>
<gene>
    <name evidence="1" type="ORF">Ade02nite_69380</name>
</gene>
<evidence type="ECO:0000313" key="1">
    <source>
        <dbReference type="EMBL" id="GID78297.1"/>
    </source>
</evidence>
<protein>
    <recommendedName>
        <fullName evidence="3">YbjN domain-containing protein</fullName>
    </recommendedName>
</protein>
<sequence>MTDDVELFVSSRLRPDEVAGIRAELRDWGWEPQVLRMPARRGAAEFTWLLLLTVPAEIFVKTVLEQLGKQAYESLRGFVQRHLGREATGDGKQVVVIEEAGTGAQFGLTADLPLAAYQQMVEALATGAVEDGFRTFDRKRGRWTADSET</sequence>
<keyword evidence="2" id="KW-1185">Reference proteome</keyword>
<evidence type="ECO:0000313" key="2">
    <source>
        <dbReference type="Proteomes" id="UP000609879"/>
    </source>
</evidence>
<accession>A0ABQ3YE85</accession>